<keyword evidence="6" id="KW-1185">Reference proteome</keyword>
<comment type="similarity">
    <text evidence="1 3">Belongs to the short-chain dehydrogenases/reductases (SDR) family.</text>
</comment>
<dbReference type="PANTHER" id="PTHR43899">
    <property type="entry name" value="RH59310P"/>
    <property type="match status" value="1"/>
</dbReference>
<keyword evidence="2" id="KW-0560">Oxidoreductase</keyword>
<dbReference type="InterPro" id="IPR051019">
    <property type="entry name" value="VLCFA-Steroid_DH"/>
</dbReference>
<evidence type="ECO:0000313" key="5">
    <source>
        <dbReference type="EMBL" id="OEO30499.1"/>
    </source>
</evidence>
<protein>
    <recommendedName>
        <fullName evidence="4">Ketoreductase domain-containing protein</fullName>
    </recommendedName>
</protein>
<dbReference type="PRINTS" id="PR00080">
    <property type="entry name" value="SDRFAMILY"/>
</dbReference>
<dbReference type="GO" id="GO:0016491">
    <property type="term" value="F:oxidoreductase activity"/>
    <property type="evidence" value="ECO:0007669"/>
    <property type="project" value="UniProtKB-KW"/>
</dbReference>
<dbReference type="Proteomes" id="UP000095463">
    <property type="component" value="Unassembled WGS sequence"/>
</dbReference>
<evidence type="ECO:0000256" key="3">
    <source>
        <dbReference type="RuleBase" id="RU000363"/>
    </source>
</evidence>
<dbReference type="PRINTS" id="PR00081">
    <property type="entry name" value="GDHRDH"/>
</dbReference>
<reference evidence="5 6" key="1">
    <citation type="journal article" date="2015" name="Genome Announc.">
        <title>Genome Assemblies of Three Soil-Associated Devosia species: D. insulae, D. limi, and D. soli.</title>
        <authorList>
            <person name="Hassan Y.I."/>
            <person name="Lepp D."/>
            <person name="Zhou T."/>
        </authorList>
    </citation>
    <scope>NUCLEOTIDE SEQUENCE [LARGE SCALE GENOMIC DNA]</scope>
    <source>
        <strain evidence="5 6">DS-56</strain>
    </source>
</reference>
<sequence>MAAQTALITGASSGIGEIYADRLAKRGYDLVLVGRNAEKLQQLATSLASSHGIKVERIVADLGEPAGLARVERRLEADPAITLLVNSAGLIGGGPLSAGNLDELSSMLNINVVALTRLAAVAAKVFAARGNGAIVNLASAMAFIDTPAAAAYAASKAYVLNLSLSLDLDVKPQGVQVQAVLPGYTRTPMISGGAGLPAEIVMDADAMVDAALAGFDAGELVTIPSLEAVAAYDDWAERRVALRPHLSLSKPASRYAAA</sequence>
<dbReference type="InterPro" id="IPR036291">
    <property type="entry name" value="NAD(P)-bd_dom_sf"/>
</dbReference>
<evidence type="ECO:0000313" key="6">
    <source>
        <dbReference type="Proteomes" id="UP000095463"/>
    </source>
</evidence>
<evidence type="ECO:0000256" key="1">
    <source>
        <dbReference type="ARBA" id="ARBA00006484"/>
    </source>
</evidence>
<dbReference type="PIRSF" id="PIRSF000126">
    <property type="entry name" value="11-beta-HSD1"/>
    <property type="match status" value="1"/>
</dbReference>
<feature type="domain" description="Ketoreductase" evidence="4">
    <location>
        <begin position="4"/>
        <end position="184"/>
    </location>
</feature>
<organism evidence="5 6">
    <name type="scientific">Devosia insulae DS-56</name>
    <dbReference type="NCBI Taxonomy" id="1116389"/>
    <lineage>
        <taxon>Bacteria</taxon>
        <taxon>Pseudomonadati</taxon>
        <taxon>Pseudomonadota</taxon>
        <taxon>Alphaproteobacteria</taxon>
        <taxon>Hyphomicrobiales</taxon>
        <taxon>Devosiaceae</taxon>
        <taxon>Devosia</taxon>
    </lineage>
</organism>
<dbReference type="EMBL" id="LAJE02000203">
    <property type="protein sequence ID" value="OEO30499.1"/>
    <property type="molecule type" value="Genomic_DNA"/>
</dbReference>
<dbReference type="OrthoDB" id="9810734at2"/>
<name>A0A1E5XPK3_9HYPH</name>
<dbReference type="Gene3D" id="3.40.50.720">
    <property type="entry name" value="NAD(P)-binding Rossmann-like Domain"/>
    <property type="match status" value="1"/>
</dbReference>
<comment type="caution">
    <text evidence="5">The sequence shown here is derived from an EMBL/GenBank/DDBJ whole genome shotgun (WGS) entry which is preliminary data.</text>
</comment>
<evidence type="ECO:0000256" key="2">
    <source>
        <dbReference type="ARBA" id="ARBA00023002"/>
    </source>
</evidence>
<dbReference type="InterPro" id="IPR057326">
    <property type="entry name" value="KR_dom"/>
</dbReference>
<dbReference type="SUPFAM" id="SSF51735">
    <property type="entry name" value="NAD(P)-binding Rossmann-fold domains"/>
    <property type="match status" value="1"/>
</dbReference>
<dbReference type="RefSeq" id="WP_069910305.1">
    <property type="nucleotide sequence ID" value="NZ_LAJE02000203.1"/>
</dbReference>
<evidence type="ECO:0000259" key="4">
    <source>
        <dbReference type="SMART" id="SM00822"/>
    </source>
</evidence>
<dbReference type="SMART" id="SM00822">
    <property type="entry name" value="PKS_KR"/>
    <property type="match status" value="1"/>
</dbReference>
<proteinExistence type="inferred from homology"/>
<dbReference type="AlphaFoldDB" id="A0A1E5XPK3"/>
<gene>
    <name evidence="5" type="ORF">VW23_021095</name>
</gene>
<dbReference type="Pfam" id="PF00106">
    <property type="entry name" value="adh_short"/>
    <property type="match status" value="1"/>
</dbReference>
<dbReference type="InterPro" id="IPR002347">
    <property type="entry name" value="SDR_fam"/>
</dbReference>
<dbReference type="PANTHER" id="PTHR43899:SF13">
    <property type="entry name" value="RH59310P"/>
    <property type="match status" value="1"/>
</dbReference>
<accession>A0A1E5XPK3</accession>